<dbReference type="KEGG" id="dov:DSCO28_28420"/>
<proteinExistence type="inferred from homology"/>
<dbReference type="RefSeq" id="WP_155310681.1">
    <property type="nucleotide sequence ID" value="NZ_AP021876.1"/>
</dbReference>
<dbReference type="Pfam" id="PF01206">
    <property type="entry name" value="TusA"/>
    <property type="match status" value="1"/>
</dbReference>
<dbReference type="AlphaFoldDB" id="A0A5K7ZM75"/>
<protein>
    <submittedName>
        <fullName evidence="3">Preprotein translocase subunit TatB</fullName>
    </submittedName>
</protein>
<dbReference type="InterPro" id="IPR036868">
    <property type="entry name" value="TusA-like_sf"/>
</dbReference>
<evidence type="ECO:0000256" key="1">
    <source>
        <dbReference type="ARBA" id="ARBA00008984"/>
    </source>
</evidence>
<evidence type="ECO:0000313" key="4">
    <source>
        <dbReference type="Proteomes" id="UP000425960"/>
    </source>
</evidence>
<dbReference type="EMBL" id="AP021876">
    <property type="protein sequence ID" value="BBO82276.1"/>
    <property type="molecule type" value="Genomic_DNA"/>
</dbReference>
<gene>
    <name evidence="3" type="ORF">DSCO28_28420</name>
</gene>
<sequence length="72" mass="7758">MSTTIDARGLSCPQPVLMTLDEIKKGSDTEIVVLVDTDTSKENVARAAQSQGCTVTRIDPDGDGYQLFINRA</sequence>
<feature type="domain" description="UPF0033" evidence="2">
    <location>
        <begin position="4"/>
        <end position="70"/>
    </location>
</feature>
<dbReference type="Gene3D" id="3.30.110.40">
    <property type="entry name" value="TusA-like domain"/>
    <property type="match status" value="1"/>
</dbReference>
<organism evidence="3 4">
    <name type="scientific">Desulfosarcina ovata subsp. sediminis</name>
    <dbReference type="NCBI Taxonomy" id="885957"/>
    <lineage>
        <taxon>Bacteria</taxon>
        <taxon>Pseudomonadati</taxon>
        <taxon>Thermodesulfobacteriota</taxon>
        <taxon>Desulfobacteria</taxon>
        <taxon>Desulfobacterales</taxon>
        <taxon>Desulfosarcinaceae</taxon>
        <taxon>Desulfosarcina</taxon>
    </lineage>
</organism>
<dbReference type="PANTHER" id="PTHR33279:SF6">
    <property type="entry name" value="SULFUR CARRIER PROTEIN YEDF-RELATED"/>
    <property type="match status" value="1"/>
</dbReference>
<comment type="similarity">
    <text evidence="1">Belongs to the sulfur carrier protein TusA family.</text>
</comment>
<evidence type="ECO:0000259" key="2">
    <source>
        <dbReference type="Pfam" id="PF01206"/>
    </source>
</evidence>
<dbReference type="CDD" id="cd03421">
    <property type="entry name" value="SirA_like_N"/>
    <property type="match status" value="1"/>
</dbReference>
<dbReference type="Proteomes" id="UP000425960">
    <property type="component" value="Chromosome"/>
</dbReference>
<name>A0A5K7ZM75_9BACT</name>
<dbReference type="PANTHER" id="PTHR33279">
    <property type="entry name" value="SULFUR CARRIER PROTEIN YEDF-RELATED"/>
    <property type="match status" value="1"/>
</dbReference>
<dbReference type="InterPro" id="IPR001455">
    <property type="entry name" value="TusA-like"/>
</dbReference>
<evidence type="ECO:0000313" key="3">
    <source>
        <dbReference type="EMBL" id="BBO82276.1"/>
    </source>
</evidence>
<dbReference type="SUPFAM" id="SSF64307">
    <property type="entry name" value="SirA-like"/>
    <property type="match status" value="1"/>
</dbReference>
<accession>A0A5K7ZM75</accession>
<reference evidence="3 4" key="1">
    <citation type="submission" date="2019-11" db="EMBL/GenBank/DDBJ databases">
        <title>Comparative genomics of hydrocarbon-degrading Desulfosarcina strains.</title>
        <authorList>
            <person name="Watanabe M."/>
            <person name="Kojima H."/>
            <person name="Fukui M."/>
        </authorList>
    </citation>
    <scope>NUCLEOTIDE SEQUENCE [LARGE SCALE GENOMIC DNA]</scope>
    <source>
        <strain evidence="3 4">28bB2T</strain>
    </source>
</reference>